<evidence type="ECO:0000313" key="2">
    <source>
        <dbReference type="EMBL" id="NYI11390.1"/>
    </source>
</evidence>
<protein>
    <recommendedName>
        <fullName evidence="1">AbiEi antitoxin N-terminal domain-containing protein</fullName>
    </recommendedName>
</protein>
<dbReference type="InterPro" id="IPR025159">
    <property type="entry name" value="AbiEi_N"/>
</dbReference>
<comment type="caution">
    <text evidence="2">The sequence shown here is derived from an EMBL/GenBank/DDBJ whole genome shotgun (WGS) entry which is preliminary data.</text>
</comment>
<accession>A0A7Y9YJC5</accession>
<dbReference type="Pfam" id="PF13338">
    <property type="entry name" value="AbiEi_4"/>
    <property type="match status" value="1"/>
</dbReference>
<proteinExistence type="predicted"/>
<gene>
    <name evidence="2" type="ORF">BKA05_002905</name>
</gene>
<dbReference type="InterPro" id="IPR011335">
    <property type="entry name" value="Restrct_endonuc-II-like"/>
</dbReference>
<evidence type="ECO:0000313" key="3">
    <source>
        <dbReference type="Proteomes" id="UP000537326"/>
    </source>
</evidence>
<feature type="domain" description="AbiEi antitoxin N-terminal" evidence="1">
    <location>
        <begin position="10"/>
        <end position="47"/>
    </location>
</feature>
<dbReference type="EMBL" id="JACBZI010000001">
    <property type="protein sequence ID" value="NYI11390.1"/>
    <property type="molecule type" value="Genomic_DNA"/>
</dbReference>
<dbReference type="RefSeq" id="WP_179532084.1">
    <property type="nucleotide sequence ID" value="NZ_BAAAPP010000008.1"/>
</dbReference>
<name>A0A7Y9YJC5_9ACTN</name>
<reference evidence="2 3" key="1">
    <citation type="submission" date="2020-07" db="EMBL/GenBank/DDBJ databases">
        <title>Sequencing the genomes of 1000 actinobacteria strains.</title>
        <authorList>
            <person name="Klenk H.-P."/>
        </authorList>
    </citation>
    <scope>NUCLEOTIDE SEQUENCE [LARGE SCALE GENOMIC DNA]</scope>
    <source>
        <strain evidence="2 3">DSM 18248</strain>
    </source>
</reference>
<organism evidence="2 3">
    <name type="scientific">Nocardioides marinus</name>
    <dbReference type="NCBI Taxonomy" id="374514"/>
    <lineage>
        <taxon>Bacteria</taxon>
        <taxon>Bacillati</taxon>
        <taxon>Actinomycetota</taxon>
        <taxon>Actinomycetes</taxon>
        <taxon>Propionibacteriales</taxon>
        <taxon>Nocardioidaceae</taxon>
        <taxon>Nocardioides</taxon>
    </lineage>
</organism>
<dbReference type="AlphaFoldDB" id="A0A7Y9YJC5"/>
<dbReference type="Proteomes" id="UP000537326">
    <property type="component" value="Unassembled WGS sequence"/>
</dbReference>
<keyword evidence="3" id="KW-1185">Reference proteome</keyword>
<sequence>MVMELVDPDGILLRRDVISAGYDDKALRRQVVGGALRRIRHGAYCLASLWECSTQERRHLLLVKAVCRQYDEDVAVSHASAVLWWGAPLVSVRPEAVHLTHLDGEAGRHQAGIVHHRGACLVNDVSRVADHWVTSPTRTALDSCLTLPRPSALCVLDWFLHEGLTTTDELRQRAIGMGRWPGSLPLMHLLALTDHRAESPGETLTRLLIHESNLPDPVSQLDITGTDGRWLARADFAWPNKMALLEFDGLRKLTSDLRDGETALDAVVREKRREDRLREAGWLVIRITWDDVVRHPARTIERIRAFLAMADARPVAG</sequence>
<dbReference type="SUPFAM" id="SSF52980">
    <property type="entry name" value="Restriction endonuclease-like"/>
    <property type="match status" value="1"/>
</dbReference>
<evidence type="ECO:0000259" key="1">
    <source>
        <dbReference type="Pfam" id="PF13338"/>
    </source>
</evidence>